<dbReference type="GeneID" id="25369127"/>
<keyword evidence="3" id="KW-1185">Reference proteome</keyword>
<feature type="signal peptide" evidence="1">
    <location>
        <begin position="1"/>
        <end position="18"/>
    </location>
</feature>
<dbReference type="EMBL" id="KL584791">
    <property type="protein sequence ID" value="KEQ90418.1"/>
    <property type="molecule type" value="Genomic_DNA"/>
</dbReference>
<dbReference type="HOGENOM" id="CLU_1796093_0_0_1"/>
<gene>
    <name evidence="2" type="ORF">AUEXF2481DRAFT_569500</name>
</gene>
<sequence length="144" mass="17107">MIMRLLWLLAECLSFQLGIHVRCTLMLYKEQRHHLDELLHNTDEGKRMVIQGKTSQLLALARCATEFQQVFFGSLKALRAVSLFSDRGFVNSSHDFHRGQIRHRIERRGFELFAYDRFQHQTWHLQLDETLRCPLLMQMVFFVG</sequence>
<dbReference type="RefSeq" id="XP_013338932.1">
    <property type="nucleotide sequence ID" value="XM_013483478.1"/>
</dbReference>
<dbReference type="AlphaFoldDB" id="A0A074XXW9"/>
<name>A0A074XXW9_AURSE</name>
<evidence type="ECO:0008006" key="4">
    <source>
        <dbReference type="Google" id="ProtNLM"/>
    </source>
</evidence>
<evidence type="ECO:0000256" key="1">
    <source>
        <dbReference type="SAM" id="SignalP"/>
    </source>
</evidence>
<evidence type="ECO:0000313" key="3">
    <source>
        <dbReference type="Proteomes" id="UP000030641"/>
    </source>
</evidence>
<proteinExistence type="predicted"/>
<protein>
    <recommendedName>
        <fullName evidence="4">Secreted protein</fullName>
    </recommendedName>
</protein>
<reference evidence="2 3" key="1">
    <citation type="journal article" date="2014" name="BMC Genomics">
        <title>Genome sequencing of four Aureobasidium pullulans varieties: biotechnological potential, stress tolerance, and description of new species.</title>
        <authorList>
            <person name="Gostin Ar C."/>
            <person name="Ohm R.A."/>
            <person name="Kogej T."/>
            <person name="Sonjak S."/>
            <person name="Turk M."/>
            <person name="Zajc J."/>
            <person name="Zalar P."/>
            <person name="Grube M."/>
            <person name="Sun H."/>
            <person name="Han J."/>
            <person name="Sharma A."/>
            <person name="Chiniquy J."/>
            <person name="Ngan C.Y."/>
            <person name="Lipzen A."/>
            <person name="Barry K."/>
            <person name="Grigoriev I.V."/>
            <person name="Gunde-Cimerman N."/>
        </authorList>
    </citation>
    <scope>NUCLEOTIDE SEQUENCE [LARGE SCALE GENOMIC DNA]</scope>
    <source>
        <strain evidence="2 3">EXF-2481</strain>
    </source>
</reference>
<dbReference type="InParanoid" id="A0A074XXW9"/>
<evidence type="ECO:0000313" key="2">
    <source>
        <dbReference type="EMBL" id="KEQ90418.1"/>
    </source>
</evidence>
<feature type="chain" id="PRO_5001702687" description="Secreted protein" evidence="1">
    <location>
        <begin position="19"/>
        <end position="144"/>
    </location>
</feature>
<dbReference type="Proteomes" id="UP000030641">
    <property type="component" value="Unassembled WGS sequence"/>
</dbReference>
<organism evidence="2 3">
    <name type="scientific">Aureobasidium subglaciale (strain EXF-2481)</name>
    <name type="common">Aureobasidium pullulans var. subglaciale</name>
    <dbReference type="NCBI Taxonomy" id="1043005"/>
    <lineage>
        <taxon>Eukaryota</taxon>
        <taxon>Fungi</taxon>
        <taxon>Dikarya</taxon>
        <taxon>Ascomycota</taxon>
        <taxon>Pezizomycotina</taxon>
        <taxon>Dothideomycetes</taxon>
        <taxon>Dothideomycetidae</taxon>
        <taxon>Dothideales</taxon>
        <taxon>Saccotheciaceae</taxon>
        <taxon>Aureobasidium</taxon>
    </lineage>
</organism>
<keyword evidence="1" id="KW-0732">Signal</keyword>
<accession>A0A074XXW9</accession>